<dbReference type="KEGG" id="nah:F5544_21060"/>
<proteinExistence type="predicted"/>
<evidence type="ECO:0008006" key="4">
    <source>
        <dbReference type="Google" id="ProtNLM"/>
    </source>
</evidence>
<evidence type="ECO:0000256" key="1">
    <source>
        <dbReference type="SAM" id="SignalP"/>
    </source>
</evidence>
<feature type="signal peptide" evidence="1">
    <location>
        <begin position="1"/>
        <end position="32"/>
    </location>
</feature>
<evidence type="ECO:0000313" key="2">
    <source>
        <dbReference type="EMBL" id="QIS12075.1"/>
    </source>
</evidence>
<name>A0A6G9YFL1_9NOCA</name>
<dbReference type="AlphaFoldDB" id="A0A6G9YFL1"/>
<reference evidence="2 3" key="1">
    <citation type="journal article" date="2019" name="ACS Chem. Biol.">
        <title>Identification and Mobilization of a Cryptic Antibiotic Biosynthesis Gene Locus from a Human-Pathogenic Nocardia Isolate.</title>
        <authorList>
            <person name="Herisse M."/>
            <person name="Ishida K."/>
            <person name="Porter J.L."/>
            <person name="Howden B."/>
            <person name="Hertweck C."/>
            <person name="Stinear T.P."/>
            <person name="Pidot S.J."/>
        </authorList>
    </citation>
    <scope>NUCLEOTIDE SEQUENCE [LARGE SCALE GENOMIC DNA]</scope>
    <source>
        <strain evidence="2 3">AUSMDU00012717</strain>
    </source>
</reference>
<dbReference type="RefSeq" id="WP_167474810.1">
    <property type="nucleotide sequence ID" value="NZ_CP046172.1"/>
</dbReference>
<accession>A0A6G9YFL1</accession>
<dbReference type="EMBL" id="CP046172">
    <property type="protein sequence ID" value="QIS12075.1"/>
    <property type="molecule type" value="Genomic_DNA"/>
</dbReference>
<dbReference type="Proteomes" id="UP000503540">
    <property type="component" value="Chromosome"/>
</dbReference>
<evidence type="ECO:0000313" key="3">
    <source>
        <dbReference type="Proteomes" id="UP000503540"/>
    </source>
</evidence>
<feature type="chain" id="PRO_5026259427" description="Ig-like domain repeat protein" evidence="1">
    <location>
        <begin position="33"/>
        <end position="136"/>
    </location>
</feature>
<gene>
    <name evidence="2" type="ORF">F5544_21060</name>
</gene>
<keyword evidence="1" id="KW-0732">Signal</keyword>
<protein>
    <recommendedName>
        <fullName evidence="4">Ig-like domain repeat protein</fullName>
    </recommendedName>
</protein>
<sequence>MLLPSKKTVAATLTTVGAVGAALVCTAPAAPAAVTSITITPGMSFGSSSQYGTGCSYTATANATPGDVIGFFDPTGSFDPSGWVTVSDSGSVTATWRPAVPGNHTLYAVRSTGEYVQTSVAVGTGINLGPACVVPS</sequence>
<keyword evidence="3" id="KW-1185">Reference proteome</keyword>
<organism evidence="2 3">
    <name type="scientific">Nocardia arthritidis</name>
    <dbReference type="NCBI Taxonomy" id="228602"/>
    <lineage>
        <taxon>Bacteria</taxon>
        <taxon>Bacillati</taxon>
        <taxon>Actinomycetota</taxon>
        <taxon>Actinomycetes</taxon>
        <taxon>Mycobacteriales</taxon>
        <taxon>Nocardiaceae</taxon>
        <taxon>Nocardia</taxon>
    </lineage>
</organism>